<dbReference type="InterPro" id="IPR045794">
    <property type="entry name" value="Trypco1"/>
</dbReference>
<dbReference type="Pfam" id="PF19493">
    <property type="entry name" value="Trypco1"/>
    <property type="match status" value="1"/>
</dbReference>
<dbReference type="EMBL" id="CP011339">
    <property type="protein sequence ID" value="AKV70981.1"/>
    <property type="molecule type" value="Genomic_DNA"/>
</dbReference>
<evidence type="ECO:0000313" key="2">
    <source>
        <dbReference type="EMBL" id="AKV70981.1"/>
    </source>
</evidence>
<gene>
    <name evidence="2" type="ORF">VL20_6219</name>
</gene>
<protein>
    <recommendedName>
        <fullName evidence="1">Trypsin-co-occurring domain-containing protein</fullName>
    </recommendedName>
</protein>
<feature type="domain" description="Trypsin-co-occurring" evidence="1">
    <location>
        <begin position="9"/>
        <end position="110"/>
    </location>
</feature>
<organism evidence="2 3">
    <name type="scientific">Microcystis panniformis FACHB-1757</name>
    <dbReference type="NCBI Taxonomy" id="1638788"/>
    <lineage>
        <taxon>Bacteria</taxon>
        <taxon>Bacillati</taxon>
        <taxon>Cyanobacteriota</taxon>
        <taxon>Cyanophyceae</taxon>
        <taxon>Oscillatoriophycideae</taxon>
        <taxon>Chroococcales</taxon>
        <taxon>Microcystaceae</taxon>
        <taxon>Microcystis</taxon>
    </lineage>
</organism>
<dbReference type="KEGG" id="mpk:VL20_6219"/>
<evidence type="ECO:0000313" key="3">
    <source>
        <dbReference type="Proteomes" id="UP000068167"/>
    </source>
</evidence>
<name>A0A0K1SAF6_9CHRO</name>
<keyword evidence="3" id="KW-1185">Reference proteome</keyword>
<reference evidence="2 3" key="1">
    <citation type="journal article" date="2016" name="Stand. Genomic Sci.">
        <title>Complete genome sequence and genomic characterization of Microcystis panniformis FACHB 1757 by third-generation sequencing.</title>
        <authorList>
            <person name="Zhang J.Y."/>
            <person name="Guan R."/>
            <person name="Zhang H.J."/>
            <person name="Li H."/>
            <person name="Xiao P."/>
            <person name="Yu G.L."/>
            <person name="Du L."/>
            <person name="Cao D.M."/>
            <person name="Zhu B.C."/>
            <person name="Li R.H."/>
            <person name="Lu Z.H."/>
        </authorList>
    </citation>
    <scope>NUCLEOTIDE SEQUENCE [LARGE SCALE GENOMIC DNA]</scope>
    <source>
        <strain evidence="2 3">FACHB-1757</strain>
    </source>
</reference>
<dbReference type="AlphaFoldDB" id="A0A0K1SAF6"/>
<evidence type="ECO:0000259" key="1">
    <source>
        <dbReference type="Pfam" id="PF19493"/>
    </source>
</evidence>
<dbReference type="PATRIC" id="fig|1638788.3.peg.6250"/>
<dbReference type="RefSeq" id="WP_002762880.1">
    <property type="nucleotide sequence ID" value="NZ_CP011339.1"/>
</dbReference>
<dbReference type="Proteomes" id="UP000068167">
    <property type="component" value="Chromosome"/>
</dbReference>
<accession>A0A0K1SAF6</accession>
<dbReference type="NCBIfam" id="NF041216">
    <property type="entry name" value="CU044_2847_fam"/>
    <property type="match status" value="1"/>
</dbReference>
<proteinExistence type="predicted"/>
<sequence length="116" mass="12695">MSIKITEIQASDGAKIYMQYEEGDREQLQAVGFFEDIEERTKNFQAGVTNIVNEYAQLLLTSIKQGVSQANPPSKVTLEFGLQVGGETGIPLVTKGSAQANIKVAIEWQFNQDKGG</sequence>